<evidence type="ECO:0000259" key="3">
    <source>
        <dbReference type="PROSITE" id="PS50914"/>
    </source>
</evidence>
<dbReference type="InterPro" id="IPR007055">
    <property type="entry name" value="BON_dom"/>
</dbReference>
<dbReference type="Pfam" id="PF04972">
    <property type="entry name" value="BON"/>
    <property type="match status" value="2"/>
</dbReference>
<dbReference type="PROSITE" id="PS50914">
    <property type="entry name" value="BON"/>
    <property type="match status" value="2"/>
</dbReference>
<evidence type="ECO:0000256" key="2">
    <source>
        <dbReference type="SAM" id="SignalP"/>
    </source>
</evidence>
<organism evidence="4 5">
    <name type="scientific">Candidatus Desulfobacillus denitrificans</name>
    <dbReference type="NCBI Taxonomy" id="2608985"/>
    <lineage>
        <taxon>Bacteria</taxon>
        <taxon>Pseudomonadati</taxon>
        <taxon>Pseudomonadota</taxon>
        <taxon>Betaproteobacteria</taxon>
        <taxon>Candidatus Desulfobacillus</taxon>
    </lineage>
</organism>
<dbReference type="AlphaFoldDB" id="A0A809QX07"/>
<dbReference type="PROSITE" id="PS51257">
    <property type="entry name" value="PROKAR_LIPOPROTEIN"/>
    <property type="match status" value="1"/>
</dbReference>
<dbReference type="SMART" id="SM00749">
    <property type="entry name" value="BON"/>
    <property type="match status" value="2"/>
</dbReference>
<name>A0A809QX07_9PROT</name>
<sequence length="212" mass="22750">MKRLLLATTLAALTLPLLQGCVPAVATGVGAGALMIADRRAGETYLADEAIEIRALNRISEKFGDKVHVNVTSYNMKVLLTGEVPDAGIKEDLEKAVAGVINVKGVTNELAVGAISSFSARSNDTYVTSKVKARFIEASKFRANHVKVVTEAGAVYLLGLVTRKEGDDAAEIARTTAGVKKVVRVFEYIEFKDAQRLDSRPPEEASQKSESK</sequence>
<evidence type="ECO:0000313" key="5">
    <source>
        <dbReference type="Proteomes" id="UP000662914"/>
    </source>
</evidence>
<feature type="signal peptide" evidence="2">
    <location>
        <begin position="1"/>
        <end position="26"/>
    </location>
</feature>
<feature type="domain" description="BON" evidence="3">
    <location>
        <begin position="123"/>
        <end position="193"/>
    </location>
</feature>
<evidence type="ECO:0000256" key="1">
    <source>
        <dbReference type="ARBA" id="ARBA00022729"/>
    </source>
</evidence>
<dbReference type="Gene3D" id="3.30.1340.30">
    <property type="match status" value="1"/>
</dbReference>
<dbReference type="EMBL" id="AP021857">
    <property type="protein sequence ID" value="BBO19939.1"/>
    <property type="molecule type" value="Genomic_DNA"/>
</dbReference>
<protein>
    <submittedName>
        <fullName evidence="4">Transporter</fullName>
    </submittedName>
</protein>
<dbReference type="InterPro" id="IPR051686">
    <property type="entry name" value="Lipoprotein_DolP"/>
</dbReference>
<dbReference type="PANTHER" id="PTHR34606:SF4">
    <property type="entry name" value="OUTER MEMBRANE LIPOPROTEIN DOLP"/>
    <property type="match status" value="1"/>
</dbReference>
<reference evidence="4" key="1">
    <citation type="journal article" name="DNA Res.">
        <title>The physiological potential of anammox bacteria as revealed by their core genome structure.</title>
        <authorList>
            <person name="Okubo T."/>
            <person name="Toyoda A."/>
            <person name="Fukuhara K."/>
            <person name="Uchiyama I."/>
            <person name="Harigaya Y."/>
            <person name="Kuroiwa M."/>
            <person name="Suzuki T."/>
            <person name="Murakami Y."/>
            <person name="Suwa Y."/>
            <person name="Takami H."/>
        </authorList>
    </citation>
    <scope>NUCLEOTIDE SEQUENCE</scope>
    <source>
        <strain evidence="4">317325-3</strain>
    </source>
</reference>
<feature type="chain" id="PRO_5041987269" evidence="2">
    <location>
        <begin position="27"/>
        <end position="212"/>
    </location>
</feature>
<dbReference type="Proteomes" id="UP000662914">
    <property type="component" value="Chromosome"/>
</dbReference>
<dbReference type="PANTHER" id="PTHR34606">
    <property type="entry name" value="BON DOMAIN-CONTAINING PROTEIN"/>
    <property type="match status" value="1"/>
</dbReference>
<dbReference type="InterPro" id="IPR014004">
    <property type="entry name" value="Transpt-assoc_nodulatn_dom_bac"/>
</dbReference>
<proteinExistence type="predicted"/>
<gene>
    <name evidence="4" type="ORF">DSYM_06380</name>
</gene>
<feature type="domain" description="BON" evidence="3">
    <location>
        <begin position="42"/>
        <end position="114"/>
    </location>
</feature>
<evidence type="ECO:0000313" key="4">
    <source>
        <dbReference type="EMBL" id="BBO19939.1"/>
    </source>
</evidence>
<keyword evidence="1 2" id="KW-0732">Signal</keyword>
<accession>A0A809QX07</accession>
<dbReference type="KEGG" id="ddz:DSYM_06380"/>